<organism evidence="6 7">
    <name type="scientific">Enterococcus faecalis</name>
    <name type="common">Streptococcus faecalis</name>
    <dbReference type="NCBI Taxonomy" id="1351"/>
    <lineage>
        <taxon>Bacteria</taxon>
        <taxon>Bacillati</taxon>
        <taxon>Bacillota</taxon>
        <taxon>Bacilli</taxon>
        <taxon>Lactobacillales</taxon>
        <taxon>Enterococcaceae</taxon>
        <taxon>Enterococcus</taxon>
    </lineage>
</organism>
<dbReference type="EMBL" id="SIYF01000453">
    <property type="protein sequence ID" value="TKK69049.1"/>
    <property type="molecule type" value="Genomic_DNA"/>
</dbReference>
<gene>
    <name evidence="6" type="ORF">EY666_15475</name>
</gene>
<dbReference type="RefSeq" id="WP_137274392.1">
    <property type="nucleotide sequence ID" value="NZ_SIYF01000453.1"/>
</dbReference>
<dbReference type="PANTHER" id="PTHR22683:SF47">
    <property type="entry name" value="FTSK DOMAIN-CONTAINING PROTEIN YDCQ"/>
    <property type="match status" value="1"/>
</dbReference>
<comment type="caution">
    <text evidence="6">The sequence shown here is derived from an EMBL/GenBank/DDBJ whole genome shotgun (WGS) entry which is preliminary data.</text>
</comment>
<accession>A0A4U3L405</accession>
<dbReference type="PANTHER" id="PTHR22683">
    <property type="entry name" value="SPORULATION PROTEIN RELATED"/>
    <property type="match status" value="1"/>
</dbReference>
<evidence type="ECO:0000256" key="3">
    <source>
        <dbReference type="PROSITE-ProRule" id="PRU00289"/>
    </source>
</evidence>
<keyword evidence="1 3" id="KW-0547">Nucleotide-binding</keyword>
<dbReference type="GO" id="GO:0051301">
    <property type="term" value="P:cell division"/>
    <property type="evidence" value="ECO:0007669"/>
    <property type="project" value="UniProtKB-KW"/>
</dbReference>
<sequence>MLKKLFRYRGRRIRYSSRNLLVLYRVLFFMPILACLGYFVGYKWIYPLYLSNPPDWKIYIVPALIIVGISIGAIVLITLLIKASIINSGYFSKVEQRQVLAHMIIDNGYYTKKQVKSSDGKTKEKIKFPKIYYKSAKNSIFVSFETAGNKFQEKFETIGGFLETTFHADNLNKIDEKGFVTYELATDVYNKRIWIKDMQADEGKVQLMKGLYWHFDKDPHLLLGGGTGGGKTFTILSLIYALCRVGEVEICDPKNSDLMALGKLPLFAGKVHTGKKDITQCLENTVELMETRFKTMNNSSRYKMGKNYAYYGLKPKFVFIDEFAAFKAELANDYSTDGEVDEYLTQLILKARQAGIFFIVAMQRPDGEFLKTALRDQFMFRMSVGRLSETGILMIFGDENKNKKFKYVEKIDGQKVYGRGYVAQGGGTAREFYSPQVPQDFDFIEEFIKISKELGYEDVPKEVQEEVSQKISKHIDKEALAEINEEFKAEKDQLSELSEKYSA</sequence>
<evidence type="ECO:0000313" key="7">
    <source>
        <dbReference type="Proteomes" id="UP000305511"/>
    </source>
</evidence>
<dbReference type="Gene3D" id="3.40.50.300">
    <property type="entry name" value="P-loop containing nucleotide triphosphate hydrolases"/>
    <property type="match status" value="1"/>
</dbReference>
<feature type="binding site" evidence="3">
    <location>
        <begin position="225"/>
        <end position="232"/>
    </location>
    <ligand>
        <name>ATP</name>
        <dbReference type="ChEBI" id="CHEBI:30616"/>
    </ligand>
</feature>
<keyword evidence="4" id="KW-0812">Transmembrane</keyword>
<proteinExistence type="predicted"/>
<feature type="transmembrane region" description="Helical" evidence="4">
    <location>
        <begin position="21"/>
        <end position="46"/>
    </location>
</feature>
<feature type="domain" description="FtsK" evidence="5">
    <location>
        <begin position="208"/>
        <end position="393"/>
    </location>
</feature>
<evidence type="ECO:0000256" key="1">
    <source>
        <dbReference type="ARBA" id="ARBA00022741"/>
    </source>
</evidence>
<evidence type="ECO:0000259" key="5">
    <source>
        <dbReference type="PROSITE" id="PS50901"/>
    </source>
</evidence>
<dbReference type="SUPFAM" id="SSF52540">
    <property type="entry name" value="P-loop containing nucleoside triphosphate hydrolases"/>
    <property type="match status" value="1"/>
</dbReference>
<name>A0A4U3L405_ENTFL</name>
<dbReference type="AlphaFoldDB" id="A0A4U3L405"/>
<protein>
    <submittedName>
        <fullName evidence="6">Cell division protein FtsK</fullName>
    </submittedName>
</protein>
<keyword evidence="6" id="KW-0132">Cell division</keyword>
<dbReference type="InterPro" id="IPR002543">
    <property type="entry name" value="FtsK_dom"/>
</dbReference>
<dbReference type="InterPro" id="IPR050206">
    <property type="entry name" value="FtsK/SpoIIIE/SftA"/>
</dbReference>
<keyword evidence="4" id="KW-1133">Transmembrane helix</keyword>
<dbReference type="PROSITE" id="PS50901">
    <property type="entry name" value="FTSK"/>
    <property type="match status" value="1"/>
</dbReference>
<reference evidence="6 7" key="1">
    <citation type="submission" date="2019-02" db="EMBL/GenBank/DDBJ databases">
        <title>Bacteria dissemination in different level of health care in South Africa: the effectiveness of infections prevention and control.</title>
        <authorList>
            <person name="Shobo C."/>
            <person name="Amoako D.G."/>
            <person name="Allam M."/>
            <person name="Ismail A."/>
            <person name="Bester L.A."/>
            <person name="Essack S.Y."/>
        </authorList>
    </citation>
    <scope>NUCLEOTIDE SEQUENCE [LARGE SCALE GENOMIC DNA]</scope>
    <source>
        <strain evidence="6 7">2SIL2</strain>
    </source>
</reference>
<dbReference type="GO" id="GO:0005524">
    <property type="term" value="F:ATP binding"/>
    <property type="evidence" value="ECO:0007669"/>
    <property type="project" value="UniProtKB-UniRule"/>
</dbReference>
<dbReference type="Proteomes" id="UP000305511">
    <property type="component" value="Unassembled WGS sequence"/>
</dbReference>
<dbReference type="InterPro" id="IPR027417">
    <property type="entry name" value="P-loop_NTPase"/>
</dbReference>
<dbReference type="GO" id="GO:0003677">
    <property type="term" value="F:DNA binding"/>
    <property type="evidence" value="ECO:0007669"/>
    <property type="project" value="InterPro"/>
</dbReference>
<feature type="transmembrane region" description="Helical" evidence="4">
    <location>
        <begin position="58"/>
        <end position="81"/>
    </location>
</feature>
<keyword evidence="6" id="KW-0131">Cell cycle</keyword>
<evidence type="ECO:0000256" key="2">
    <source>
        <dbReference type="ARBA" id="ARBA00022840"/>
    </source>
</evidence>
<dbReference type="Pfam" id="PF01580">
    <property type="entry name" value="FtsK_SpoIIIE"/>
    <property type="match status" value="1"/>
</dbReference>
<keyword evidence="4" id="KW-0472">Membrane</keyword>
<keyword evidence="2 3" id="KW-0067">ATP-binding</keyword>
<evidence type="ECO:0000313" key="6">
    <source>
        <dbReference type="EMBL" id="TKK69049.1"/>
    </source>
</evidence>
<evidence type="ECO:0000256" key="4">
    <source>
        <dbReference type="SAM" id="Phobius"/>
    </source>
</evidence>